<reference evidence="1" key="2">
    <citation type="submission" date="2025-09" db="UniProtKB">
        <authorList>
            <consortium name="Ensembl"/>
        </authorList>
    </citation>
    <scope>IDENTIFICATION</scope>
</reference>
<name>A0A3B4A435_9GOBI</name>
<dbReference type="STRING" id="409849.ENSPMGP00000011813"/>
<evidence type="ECO:0000313" key="1">
    <source>
        <dbReference type="Ensembl" id="ENSPMGP00000011813.1"/>
    </source>
</evidence>
<protein>
    <submittedName>
        <fullName evidence="1">Uncharacterized protein</fullName>
    </submittedName>
</protein>
<organism evidence="1 2">
    <name type="scientific">Periophthalmus magnuspinnatus</name>
    <dbReference type="NCBI Taxonomy" id="409849"/>
    <lineage>
        <taxon>Eukaryota</taxon>
        <taxon>Metazoa</taxon>
        <taxon>Chordata</taxon>
        <taxon>Craniata</taxon>
        <taxon>Vertebrata</taxon>
        <taxon>Euteleostomi</taxon>
        <taxon>Actinopterygii</taxon>
        <taxon>Neopterygii</taxon>
        <taxon>Teleostei</taxon>
        <taxon>Neoteleostei</taxon>
        <taxon>Acanthomorphata</taxon>
        <taxon>Gobiaria</taxon>
        <taxon>Gobiiformes</taxon>
        <taxon>Gobioidei</taxon>
        <taxon>Gobiidae</taxon>
        <taxon>Oxudercinae</taxon>
        <taxon>Periophthalmus</taxon>
    </lineage>
</organism>
<dbReference type="Proteomes" id="UP000261520">
    <property type="component" value="Unplaced"/>
</dbReference>
<sequence>GDRTCPVTRVRPETVTVSELNISGQMKKRRRRYLHTGSDIHSLWVGRLLVYSSIFYLVTSLLVYCVFLPERWLQRCTLALPFFTFPVVVWFIRKLLIFLFSKRTESNSKSPQS</sequence>
<reference evidence="1" key="1">
    <citation type="submission" date="2025-08" db="UniProtKB">
        <authorList>
            <consortium name="Ensembl"/>
        </authorList>
    </citation>
    <scope>IDENTIFICATION</scope>
</reference>
<dbReference type="AlphaFoldDB" id="A0A3B4A435"/>
<accession>A0A3B4A435</accession>
<evidence type="ECO:0000313" key="2">
    <source>
        <dbReference type="Proteomes" id="UP000261520"/>
    </source>
</evidence>
<keyword evidence="2" id="KW-1185">Reference proteome</keyword>
<proteinExistence type="predicted"/>
<dbReference type="Ensembl" id="ENSPMGT00000012604.1">
    <property type="protein sequence ID" value="ENSPMGP00000011813.1"/>
    <property type="gene ID" value="ENSPMGG00000009779.1"/>
</dbReference>